<dbReference type="EMBL" id="JAFCMP010000003">
    <property type="protein sequence ID" value="KAG5192643.1"/>
    <property type="molecule type" value="Genomic_DNA"/>
</dbReference>
<dbReference type="InterPro" id="IPR006286">
    <property type="entry name" value="C56_PfpI-like"/>
</dbReference>
<keyword evidence="3" id="KW-0315">Glutamine amidotransferase</keyword>
<name>A0A835ZGI6_9STRA</name>
<dbReference type="InterPro" id="IPR029062">
    <property type="entry name" value="Class_I_gatase-like"/>
</dbReference>
<feature type="domain" description="DJ-1/PfpI" evidence="2">
    <location>
        <begin position="201"/>
        <end position="384"/>
    </location>
</feature>
<dbReference type="Pfam" id="PF01965">
    <property type="entry name" value="DJ-1_PfpI"/>
    <property type="match status" value="2"/>
</dbReference>
<keyword evidence="3" id="KW-0808">Transferase</keyword>
<comment type="caution">
    <text evidence="3">The sequence shown here is derived from an EMBL/GenBank/DDBJ whole genome shotgun (WGS) entry which is preliminary data.</text>
</comment>
<proteinExistence type="inferred from homology"/>
<gene>
    <name evidence="3" type="ORF">JKP88DRAFT_229789</name>
</gene>
<comment type="similarity">
    <text evidence="1">Belongs to the peptidase C56 family.</text>
</comment>
<keyword evidence="4" id="KW-1185">Reference proteome</keyword>
<dbReference type="SUPFAM" id="SSF52317">
    <property type="entry name" value="Class I glutamine amidotransferase-like"/>
    <property type="match status" value="2"/>
</dbReference>
<dbReference type="CDD" id="cd03169">
    <property type="entry name" value="GATase1_PfpI_1"/>
    <property type="match status" value="2"/>
</dbReference>
<evidence type="ECO:0000313" key="4">
    <source>
        <dbReference type="Proteomes" id="UP000664859"/>
    </source>
</evidence>
<dbReference type="Proteomes" id="UP000664859">
    <property type="component" value="Unassembled WGS sequence"/>
</dbReference>
<organism evidence="3 4">
    <name type="scientific">Tribonema minus</name>
    <dbReference type="NCBI Taxonomy" id="303371"/>
    <lineage>
        <taxon>Eukaryota</taxon>
        <taxon>Sar</taxon>
        <taxon>Stramenopiles</taxon>
        <taxon>Ochrophyta</taxon>
        <taxon>PX clade</taxon>
        <taxon>Xanthophyceae</taxon>
        <taxon>Tribonematales</taxon>
        <taxon>Tribonemataceae</taxon>
        <taxon>Tribonema</taxon>
    </lineage>
</organism>
<accession>A0A835ZGI6</accession>
<dbReference type="Gene3D" id="3.40.50.880">
    <property type="match status" value="2"/>
</dbReference>
<evidence type="ECO:0000256" key="1">
    <source>
        <dbReference type="ARBA" id="ARBA00008542"/>
    </source>
</evidence>
<dbReference type="GO" id="GO:0016740">
    <property type="term" value="F:transferase activity"/>
    <property type="evidence" value="ECO:0007669"/>
    <property type="project" value="UniProtKB-KW"/>
</dbReference>
<dbReference type="AlphaFoldDB" id="A0A835ZGI6"/>
<protein>
    <submittedName>
        <fullName evidence="3">Class I glutamine amidotransferase-like protein</fullName>
    </submittedName>
</protein>
<dbReference type="PANTHER" id="PTHR42733">
    <property type="entry name" value="DJ-1 PROTEIN"/>
    <property type="match status" value="1"/>
</dbReference>
<dbReference type="NCBIfam" id="TIGR01382">
    <property type="entry name" value="PfpI"/>
    <property type="match status" value="1"/>
</dbReference>
<sequence length="393" mass="41512">MAKKILIILGDFVEDYEIFVVFQVLLAYGYEVDAVCPGKSKGDTCRTAVHDFLPGLQTYAETRGHNFTLSASFDTAMEQLDSYAGLYVPGGRSPEYLSLNAQAKDAVRHFFDAGKPVASICHGQQLLAAAGVLKGRSGTGYPAIQAQCTLGGCAWVAPDPITMAHTDGSYVSAAAWPAHPALVAQFVAALGGAVEHKGGAKKILALCGDFMEDLEIMVPFQGLLAMGHSVDAVCPGRVKGEKCATAVHDFEGDQTYTEKPGHKFELTAGFDDAAADVESYDALLIPGGRAPEYLSMDPKVLAIVKHFFATNKPVASICHGQIILAAAEVLNGRMCTCYPAVQPTVEAAGAEFVAPDPIDMCVTQGNLVTGAAWPGHPQFLQQFAALLGTTITP</sequence>
<feature type="domain" description="DJ-1/PfpI" evidence="2">
    <location>
        <begin position="3"/>
        <end position="188"/>
    </location>
</feature>
<dbReference type="PANTHER" id="PTHR42733:SF2">
    <property type="entry name" value="DJ-1_THIJ_PFPI FAMILY PROTEIN"/>
    <property type="match status" value="1"/>
</dbReference>
<dbReference type="PROSITE" id="PS51276">
    <property type="entry name" value="PEPTIDASE_C56_PFPI"/>
    <property type="match status" value="2"/>
</dbReference>
<dbReference type="OrthoDB" id="543156at2759"/>
<evidence type="ECO:0000259" key="2">
    <source>
        <dbReference type="Pfam" id="PF01965"/>
    </source>
</evidence>
<evidence type="ECO:0000313" key="3">
    <source>
        <dbReference type="EMBL" id="KAG5192643.1"/>
    </source>
</evidence>
<reference evidence="3" key="1">
    <citation type="submission" date="2021-02" db="EMBL/GenBank/DDBJ databases">
        <title>First Annotated Genome of the Yellow-green Alga Tribonema minus.</title>
        <authorList>
            <person name="Mahan K.M."/>
        </authorList>
    </citation>
    <scope>NUCLEOTIDE SEQUENCE</scope>
    <source>
        <strain evidence="3">UTEX B ZZ1240</strain>
    </source>
</reference>
<dbReference type="InterPro" id="IPR002818">
    <property type="entry name" value="DJ-1/PfpI"/>
</dbReference>